<sequence length="366" mass="41057">MKIVFASYVYSPGFSNPESWLNRINFYTGILEALAAKQQVISIEQIDYEGEYLNKGVHYHFKRFSKIGLIFPLQMHQFIKGLEPDIVFIHGLHFPLQLIQFKLCLGSATRIIVQHHAEQPFTGVKKLLQQLADRGVDAYLFASRELGMEWVEKGNLQKADKIQGVMEVSSVFYPVDKDIALAKTGINGAPIFLWVGRLNQNKDPLNVVKAFLKFAEVNISARLYMIYQTEELLPEVLALLDEQKAPCNLVTLVGKVSRPDLLYWFNSADFLISGSFYEAAGVAVCEAMSCGCIPVLTDISSFRMMTNNGNCGLLYEPGSEAALLSALQKTQEMDIEEGKKKSIKYFQSNLSFQAIAQGIERVVTSI</sequence>
<dbReference type="GO" id="GO:0009103">
    <property type="term" value="P:lipopolysaccharide biosynthetic process"/>
    <property type="evidence" value="ECO:0007669"/>
    <property type="project" value="TreeGrafter"/>
</dbReference>
<dbReference type="HOGENOM" id="CLU_737193_0_0_10"/>
<accession>H1YGA8</accession>
<protein>
    <submittedName>
        <fullName evidence="3">Glycosyl transferase group 1</fullName>
    </submittedName>
</protein>
<evidence type="ECO:0000259" key="2">
    <source>
        <dbReference type="Pfam" id="PF00534"/>
    </source>
</evidence>
<dbReference type="SUPFAM" id="SSF53756">
    <property type="entry name" value="UDP-Glycosyltransferase/glycogen phosphorylase"/>
    <property type="match status" value="1"/>
</dbReference>
<dbReference type="PANTHER" id="PTHR46401">
    <property type="entry name" value="GLYCOSYLTRANSFERASE WBBK-RELATED"/>
    <property type="match status" value="1"/>
</dbReference>
<feature type="domain" description="Glycosyl transferase family 1" evidence="2">
    <location>
        <begin position="180"/>
        <end position="333"/>
    </location>
</feature>
<evidence type="ECO:0000313" key="3">
    <source>
        <dbReference type="EMBL" id="EHQ27372.1"/>
    </source>
</evidence>
<keyword evidence="1 3" id="KW-0808">Transferase</keyword>
<dbReference type="AlphaFoldDB" id="H1YGA8"/>
<organism evidence="3 4">
    <name type="scientific">Mucilaginibacter paludis DSM 18603</name>
    <dbReference type="NCBI Taxonomy" id="714943"/>
    <lineage>
        <taxon>Bacteria</taxon>
        <taxon>Pseudomonadati</taxon>
        <taxon>Bacteroidota</taxon>
        <taxon>Sphingobacteriia</taxon>
        <taxon>Sphingobacteriales</taxon>
        <taxon>Sphingobacteriaceae</taxon>
        <taxon>Mucilaginibacter</taxon>
    </lineage>
</organism>
<dbReference type="Proteomes" id="UP000002774">
    <property type="component" value="Chromosome"/>
</dbReference>
<evidence type="ECO:0000313" key="4">
    <source>
        <dbReference type="Proteomes" id="UP000002774"/>
    </source>
</evidence>
<dbReference type="Pfam" id="PF00534">
    <property type="entry name" value="Glycos_transf_1"/>
    <property type="match status" value="1"/>
</dbReference>
<dbReference type="EMBL" id="CM001403">
    <property type="protein sequence ID" value="EHQ27372.1"/>
    <property type="molecule type" value="Genomic_DNA"/>
</dbReference>
<dbReference type="STRING" id="714943.Mucpa_3268"/>
<dbReference type="PANTHER" id="PTHR46401:SF2">
    <property type="entry name" value="GLYCOSYLTRANSFERASE WBBK-RELATED"/>
    <property type="match status" value="1"/>
</dbReference>
<gene>
    <name evidence="3" type="ORF">Mucpa_3268</name>
</gene>
<proteinExistence type="predicted"/>
<dbReference type="InterPro" id="IPR001296">
    <property type="entry name" value="Glyco_trans_1"/>
</dbReference>
<dbReference type="Gene3D" id="3.40.50.2000">
    <property type="entry name" value="Glycogen Phosphorylase B"/>
    <property type="match status" value="2"/>
</dbReference>
<dbReference type="CDD" id="cd03801">
    <property type="entry name" value="GT4_PimA-like"/>
    <property type="match status" value="1"/>
</dbReference>
<dbReference type="OrthoDB" id="9811239at2"/>
<name>H1YGA8_9SPHI</name>
<reference evidence="3" key="1">
    <citation type="submission" date="2011-09" db="EMBL/GenBank/DDBJ databases">
        <title>The permanent draft genome of Mucilaginibacter paludis DSM 18603.</title>
        <authorList>
            <consortium name="US DOE Joint Genome Institute (JGI-PGF)"/>
            <person name="Lucas S."/>
            <person name="Han J."/>
            <person name="Lapidus A."/>
            <person name="Bruce D."/>
            <person name="Goodwin L."/>
            <person name="Pitluck S."/>
            <person name="Peters L."/>
            <person name="Kyrpides N."/>
            <person name="Mavromatis K."/>
            <person name="Ivanova N."/>
            <person name="Mikhailova N."/>
            <person name="Held B."/>
            <person name="Detter J.C."/>
            <person name="Tapia R."/>
            <person name="Han C."/>
            <person name="Land M."/>
            <person name="Hauser L."/>
            <person name="Markowitz V."/>
            <person name="Cheng J.-F."/>
            <person name="Hugenholtz P."/>
            <person name="Woyke T."/>
            <person name="Wu D."/>
            <person name="Tindall B."/>
            <person name="Brambilla E."/>
            <person name="Klenk H.-P."/>
            <person name="Eisen J.A."/>
        </authorList>
    </citation>
    <scope>NUCLEOTIDE SEQUENCE [LARGE SCALE GENOMIC DNA]</scope>
    <source>
        <strain evidence="3">DSM 18603</strain>
    </source>
</reference>
<keyword evidence="4" id="KW-1185">Reference proteome</keyword>
<dbReference type="eggNOG" id="COG0438">
    <property type="taxonomic scope" value="Bacteria"/>
</dbReference>
<dbReference type="GO" id="GO:0016757">
    <property type="term" value="F:glycosyltransferase activity"/>
    <property type="evidence" value="ECO:0007669"/>
    <property type="project" value="InterPro"/>
</dbReference>
<dbReference type="RefSeq" id="WP_008507796.1">
    <property type="nucleotide sequence ID" value="NZ_CM001403.1"/>
</dbReference>
<evidence type="ECO:0000256" key="1">
    <source>
        <dbReference type="ARBA" id="ARBA00022679"/>
    </source>
</evidence>